<name>A0A067MAR5_BOTB1</name>
<evidence type="ECO:0000313" key="1">
    <source>
        <dbReference type="EMBL" id="KDQ08701.1"/>
    </source>
</evidence>
<keyword evidence="2" id="KW-1185">Reference proteome</keyword>
<dbReference type="Proteomes" id="UP000027195">
    <property type="component" value="Unassembled WGS sequence"/>
</dbReference>
<dbReference type="HOGENOM" id="CLU_1532300_0_0_1"/>
<sequence length="175" mass="19975">MQSRSSGPIFSTLLQAASSDRIPSRLPAQRFQRSMVENVSSSERVLWIRESSHACMLPPEEYCHQARAPWEPDAIQRAFRSFLPEGRLELRMTRPSRASVANVRRRTDPGWEQGVWRCTRGMWKSVVNRRLELARGPARMVSRPGAAGEKELEREAGVRTWVVNQGFDHGFARDG</sequence>
<accession>A0A067MAR5</accession>
<dbReference type="InParanoid" id="A0A067MAR5"/>
<protein>
    <submittedName>
        <fullName evidence="1">Uncharacterized protein</fullName>
    </submittedName>
</protein>
<reference evidence="2" key="1">
    <citation type="journal article" date="2014" name="Proc. Natl. Acad. Sci. U.S.A.">
        <title>Extensive sampling of basidiomycete genomes demonstrates inadequacy of the white-rot/brown-rot paradigm for wood decay fungi.</title>
        <authorList>
            <person name="Riley R."/>
            <person name="Salamov A.A."/>
            <person name="Brown D.W."/>
            <person name="Nagy L.G."/>
            <person name="Floudas D."/>
            <person name="Held B.W."/>
            <person name="Levasseur A."/>
            <person name="Lombard V."/>
            <person name="Morin E."/>
            <person name="Otillar R."/>
            <person name="Lindquist E.A."/>
            <person name="Sun H."/>
            <person name="LaButti K.M."/>
            <person name="Schmutz J."/>
            <person name="Jabbour D."/>
            <person name="Luo H."/>
            <person name="Baker S.E."/>
            <person name="Pisabarro A.G."/>
            <person name="Walton J.D."/>
            <person name="Blanchette R.A."/>
            <person name="Henrissat B."/>
            <person name="Martin F."/>
            <person name="Cullen D."/>
            <person name="Hibbett D.S."/>
            <person name="Grigoriev I.V."/>
        </authorList>
    </citation>
    <scope>NUCLEOTIDE SEQUENCE [LARGE SCALE GENOMIC DNA]</scope>
    <source>
        <strain evidence="2">FD-172 SS1</strain>
    </source>
</reference>
<dbReference type="AlphaFoldDB" id="A0A067MAR5"/>
<organism evidence="1 2">
    <name type="scientific">Botryobasidium botryosum (strain FD-172 SS1)</name>
    <dbReference type="NCBI Taxonomy" id="930990"/>
    <lineage>
        <taxon>Eukaryota</taxon>
        <taxon>Fungi</taxon>
        <taxon>Dikarya</taxon>
        <taxon>Basidiomycota</taxon>
        <taxon>Agaricomycotina</taxon>
        <taxon>Agaricomycetes</taxon>
        <taxon>Cantharellales</taxon>
        <taxon>Botryobasidiaceae</taxon>
        <taxon>Botryobasidium</taxon>
    </lineage>
</organism>
<evidence type="ECO:0000313" key="2">
    <source>
        <dbReference type="Proteomes" id="UP000027195"/>
    </source>
</evidence>
<proteinExistence type="predicted"/>
<gene>
    <name evidence="1" type="ORF">BOTBODRAFT_37697</name>
</gene>
<dbReference type="EMBL" id="KL198087">
    <property type="protein sequence ID" value="KDQ08701.1"/>
    <property type="molecule type" value="Genomic_DNA"/>
</dbReference>